<feature type="coiled-coil region" evidence="3">
    <location>
        <begin position="179"/>
        <end position="206"/>
    </location>
</feature>
<evidence type="ECO:0000256" key="2">
    <source>
        <dbReference type="ARBA" id="ARBA00023054"/>
    </source>
</evidence>
<dbReference type="InterPro" id="IPR059052">
    <property type="entry name" value="HH_YbhG-like"/>
</dbReference>
<keyword evidence="6" id="KW-1185">Reference proteome</keyword>
<protein>
    <submittedName>
        <fullName evidence="5">Secretion protein HlyD family protein</fullName>
    </submittedName>
</protein>
<dbReference type="Gene3D" id="2.40.50.100">
    <property type="match status" value="1"/>
</dbReference>
<dbReference type="PANTHER" id="PTHR32347:SF29">
    <property type="entry name" value="UPF0194 MEMBRANE PROTEIN YBHG"/>
    <property type="match status" value="1"/>
</dbReference>
<dbReference type="InterPro" id="IPR050465">
    <property type="entry name" value="UPF0194_transport"/>
</dbReference>
<evidence type="ECO:0000256" key="3">
    <source>
        <dbReference type="SAM" id="Coils"/>
    </source>
</evidence>
<dbReference type="EMBL" id="AQPF01000006">
    <property type="protein sequence ID" value="KAF0806915.1"/>
    <property type="molecule type" value="Genomic_DNA"/>
</dbReference>
<evidence type="ECO:0000313" key="6">
    <source>
        <dbReference type="Proteomes" id="UP000771797"/>
    </source>
</evidence>
<dbReference type="Gene3D" id="1.10.287.470">
    <property type="entry name" value="Helix hairpin bin"/>
    <property type="match status" value="2"/>
</dbReference>
<feature type="domain" description="YbhG-like alpha-helical hairpin" evidence="4">
    <location>
        <begin position="74"/>
        <end position="199"/>
    </location>
</feature>
<proteinExistence type="predicted"/>
<sequence length="329" mass="35720">MKAIRDHSAPITHYAVVTTLLLLLSGCGDQPEPLLGTIEWDRVAILAEASEPVIELAVREGQAVTAGQRLLRLDPTRVQARLDAARADLAGQQARLAELESGPRQETIDANRAELAQARSEHALARQDLRRTQTLFERGSVARADLDDARTRVSSLGAQVDARQARLDELLAGTRPEQLDQARAALLAAQAAVAELQRQRQRLDAVAPTTGRVDALPHRLGDQPAQGAVLVSLLGGDAPYARVYIPEPRRAAIRPGDRFRVAVDGIDTPFDAEVRGIRQDPAFTPYYALSGDDAARLSYMAELTLLGDAARELPAGVPCQVWPEQDDEH</sequence>
<feature type="coiled-coil region" evidence="3">
    <location>
        <begin position="82"/>
        <end position="128"/>
    </location>
</feature>
<evidence type="ECO:0000259" key="4">
    <source>
        <dbReference type="Pfam" id="PF25881"/>
    </source>
</evidence>
<evidence type="ECO:0000313" key="5">
    <source>
        <dbReference type="EMBL" id="KAF0806915.1"/>
    </source>
</evidence>
<accession>A0ABQ6YAU1</accession>
<keyword evidence="2 3" id="KW-0175">Coiled coil</keyword>
<evidence type="ECO:0000256" key="1">
    <source>
        <dbReference type="ARBA" id="ARBA00004196"/>
    </source>
</evidence>
<comment type="caution">
    <text evidence="5">The sequence shown here is derived from an EMBL/GenBank/DDBJ whole genome shotgun (WGS) entry which is preliminary data.</text>
</comment>
<organism evidence="5 6">
    <name type="scientific">Alcanivorax xiamenensis</name>
    <dbReference type="NCBI Taxonomy" id="1177156"/>
    <lineage>
        <taxon>Bacteria</taxon>
        <taxon>Pseudomonadati</taxon>
        <taxon>Pseudomonadota</taxon>
        <taxon>Gammaproteobacteria</taxon>
        <taxon>Oceanospirillales</taxon>
        <taxon>Alcanivoracaceae</taxon>
        <taxon>Alcanivorax</taxon>
    </lineage>
</organism>
<comment type="subcellular location">
    <subcellularLocation>
        <location evidence="1">Cell envelope</location>
    </subcellularLocation>
</comment>
<name>A0ABQ6YAU1_9GAMM</name>
<dbReference type="RefSeq" id="WP_201303710.1">
    <property type="nucleotide sequence ID" value="NZ_AQPF01000006.1"/>
</dbReference>
<dbReference type="Proteomes" id="UP000771797">
    <property type="component" value="Unassembled WGS sequence"/>
</dbReference>
<gene>
    <name evidence="5" type="ORF">A6D6_01279</name>
</gene>
<dbReference type="SUPFAM" id="SSF111369">
    <property type="entry name" value="HlyD-like secretion proteins"/>
    <property type="match status" value="1"/>
</dbReference>
<reference evidence="5 6" key="1">
    <citation type="submission" date="2012-09" db="EMBL/GenBank/DDBJ databases">
        <title>Genome Sequence of alkane-degrading Bacterium Alcanivorax sp. 6-D-6.</title>
        <authorList>
            <person name="Lai Q."/>
            <person name="Shao Z."/>
        </authorList>
    </citation>
    <scope>NUCLEOTIDE SEQUENCE [LARGE SCALE GENOMIC DNA]</scope>
    <source>
        <strain evidence="5 6">6-D-6</strain>
    </source>
</reference>
<dbReference type="PANTHER" id="PTHR32347">
    <property type="entry name" value="EFFLUX SYSTEM COMPONENT YKNX-RELATED"/>
    <property type="match status" value="1"/>
</dbReference>
<dbReference type="PROSITE" id="PS51257">
    <property type="entry name" value="PROKAR_LIPOPROTEIN"/>
    <property type="match status" value="1"/>
</dbReference>
<dbReference type="Pfam" id="PF25881">
    <property type="entry name" value="HH_YBHG"/>
    <property type="match status" value="1"/>
</dbReference>